<evidence type="ECO:0000313" key="2">
    <source>
        <dbReference type="Proteomes" id="UP000694554"/>
    </source>
</evidence>
<proteinExistence type="predicted"/>
<dbReference type="Ensembl" id="ENSPSNT00000028454.1">
    <property type="protein sequence ID" value="ENSPSNP00000025311.1"/>
    <property type="gene ID" value="ENSPSNG00000018450.1"/>
</dbReference>
<evidence type="ECO:0000313" key="1">
    <source>
        <dbReference type="Ensembl" id="ENSPSNP00000025311.1"/>
    </source>
</evidence>
<organism evidence="1 2">
    <name type="scientific">Phocoena sinus</name>
    <name type="common">Vaquita</name>
    <dbReference type="NCBI Taxonomy" id="42100"/>
    <lineage>
        <taxon>Eukaryota</taxon>
        <taxon>Metazoa</taxon>
        <taxon>Chordata</taxon>
        <taxon>Craniata</taxon>
        <taxon>Vertebrata</taxon>
        <taxon>Euteleostomi</taxon>
        <taxon>Mammalia</taxon>
        <taxon>Eutheria</taxon>
        <taxon>Laurasiatheria</taxon>
        <taxon>Artiodactyla</taxon>
        <taxon>Whippomorpha</taxon>
        <taxon>Cetacea</taxon>
        <taxon>Odontoceti</taxon>
        <taxon>Phocoenidae</taxon>
        <taxon>Phocoena</taxon>
    </lineage>
</organism>
<sequence length="113" mass="12227">LGDNFDVSKVGLSKVGEVTRLAIDVLDPLRQVLDGRHAVQQFVPAFLASGCPCFCSCGFHGCTSLLGPLSHLSSFALQPAHLLLPPLHPNVTKIEARGEYTIGLAKKFIWIFL</sequence>
<reference evidence="1" key="3">
    <citation type="submission" date="2025-09" db="UniProtKB">
        <authorList>
            <consortium name="Ensembl"/>
        </authorList>
    </citation>
    <scope>IDENTIFICATION</scope>
</reference>
<keyword evidence="2" id="KW-1185">Reference proteome</keyword>
<dbReference type="AlphaFoldDB" id="A0A8C9CI18"/>
<name>A0A8C9CI18_PHOSS</name>
<accession>A0A8C9CI18</accession>
<dbReference type="GeneTree" id="ENSGT00980000199387"/>
<reference evidence="1" key="2">
    <citation type="submission" date="2025-08" db="UniProtKB">
        <authorList>
            <consortium name="Ensembl"/>
        </authorList>
    </citation>
    <scope>IDENTIFICATION</scope>
</reference>
<dbReference type="Proteomes" id="UP000694554">
    <property type="component" value="Chromosome 17"/>
</dbReference>
<reference evidence="1" key="1">
    <citation type="submission" date="2019-08" db="EMBL/GenBank/DDBJ databases">
        <title>Phocoena sinus (Vaquita) genome, mPhoSin1, primary haplotype.</title>
        <authorList>
            <person name="Morin P."/>
            <person name="Mountcastle J."/>
            <person name="Fungtammasan C."/>
            <person name="Rhie A."/>
            <person name="Rojas-Bracho L."/>
            <person name="Smith C.R."/>
            <person name="Taylor B.L."/>
            <person name="Gulland F.M.D."/>
            <person name="Musser W."/>
            <person name="Houck M."/>
            <person name="Haase B."/>
            <person name="Paez S."/>
            <person name="Howe K."/>
            <person name="Torrance J."/>
            <person name="Formenti G."/>
            <person name="Phillippy A."/>
            <person name="Ryder O."/>
            <person name="Jarvis E.D."/>
            <person name="Fedrigo O."/>
        </authorList>
    </citation>
    <scope>NUCLEOTIDE SEQUENCE [LARGE SCALE GENOMIC DNA]</scope>
</reference>
<protein>
    <submittedName>
        <fullName evidence="1">Uncharacterized protein</fullName>
    </submittedName>
</protein>